<gene>
    <name evidence="1" type="ORF">PACILC2_48210</name>
</gene>
<keyword evidence="2" id="KW-1185">Reference proteome</keyword>
<keyword evidence="1" id="KW-0808">Transferase</keyword>
<evidence type="ECO:0000313" key="2">
    <source>
        <dbReference type="Proteomes" id="UP000680304"/>
    </source>
</evidence>
<dbReference type="PANTHER" id="PTHR35276:SF1">
    <property type="entry name" value="TRNA (MNM(5)S(2)U34)-METHYLTRANSFERASE, CHLOROPLASTIC"/>
    <property type="match status" value="1"/>
</dbReference>
<dbReference type="RefSeq" id="WP_062494980.1">
    <property type="nucleotide sequence ID" value="NZ_BOVJ01000172.1"/>
</dbReference>
<dbReference type="EMBL" id="BOVJ01000172">
    <property type="protein sequence ID" value="GIQ66253.1"/>
    <property type="molecule type" value="Genomic_DNA"/>
</dbReference>
<organism evidence="1 2">
    <name type="scientific">Paenibacillus cisolokensis</name>
    <dbReference type="NCBI Taxonomy" id="1658519"/>
    <lineage>
        <taxon>Bacteria</taxon>
        <taxon>Bacillati</taxon>
        <taxon>Bacillota</taxon>
        <taxon>Bacilli</taxon>
        <taxon>Bacillales</taxon>
        <taxon>Paenibacillaceae</taxon>
        <taxon>Paenibacillus</taxon>
    </lineage>
</organism>
<evidence type="ECO:0000313" key="1">
    <source>
        <dbReference type="EMBL" id="GIQ66253.1"/>
    </source>
</evidence>
<protein>
    <submittedName>
        <fullName evidence="1">rRNA methyltransferase</fullName>
    </submittedName>
</protein>
<dbReference type="InterPro" id="IPR010719">
    <property type="entry name" value="MnmM_MeTrfase"/>
</dbReference>
<dbReference type="GO" id="GO:0032259">
    <property type="term" value="P:methylation"/>
    <property type="evidence" value="ECO:0007669"/>
    <property type="project" value="UniProtKB-KW"/>
</dbReference>
<sequence>MGLLSVLSMAHRWIAERVAPGDTVIDATAGNGVDTLFLAETVGPRGTVIAFDVQRQALDRTQARLEPLRAAGRLPDVRLVLGSHAGMEDEVPAAKRGRVAAVMFNLGYLPGADPSVITETASTLAALEASMTLLRPGGIVTCVLYPGHEGGETEAAAVEAWAAGLPPDRGQSAIYRHIQKPAAPYLIAVEKRKPRPADPEAPLPVRQS</sequence>
<reference evidence="1 2" key="1">
    <citation type="submission" date="2021-04" db="EMBL/GenBank/DDBJ databases">
        <title>Draft genome sequence of Paenibacillus cisolokensis, LC2-13A.</title>
        <authorList>
            <person name="Uke A."/>
            <person name="Chhe C."/>
            <person name="Baramee S."/>
            <person name="Kosugi A."/>
        </authorList>
    </citation>
    <scope>NUCLEOTIDE SEQUENCE [LARGE SCALE GENOMIC DNA]</scope>
    <source>
        <strain evidence="1 2">LC2-13A</strain>
    </source>
</reference>
<name>A0ABQ4NDE4_9BACL</name>
<dbReference type="SUPFAM" id="SSF53335">
    <property type="entry name" value="S-adenosyl-L-methionine-dependent methyltransferases"/>
    <property type="match status" value="1"/>
</dbReference>
<dbReference type="InterPro" id="IPR029063">
    <property type="entry name" value="SAM-dependent_MTases_sf"/>
</dbReference>
<proteinExistence type="predicted"/>
<accession>A0ABQ4NDE4</accession>
<dbReference type="Pfam" id="PF06962">
    <property type="entry name" value="rRNA_methylase"/>
    <property type="match status" value="1"/>
</dbReference>
<dbReference type="Proteomes" id="UP000680304">
    <property type="component" value="Unassembled WGS sequence"/>
</dbReference>
<dbReference type="GO" id="GO:0008168">
    <property type="term" value="F:methyltransferase activity"/>
    <property type="evidence" value="ECO:0007669"/>
    <property type="project" value="UniProtKB-KW"/>
</dbReference>
<dbReference type="Gene3D" id="3.40.50.150">
    <property type="entry name" value="Vaccinia Virus protein VP39"/>
    <property type="match status" value="1"/>
</dbReference>
<keyword evidence="1" id="KW-0489">Methyltransferase</keyword>
<comment type="caution">
    <text evidence="1">The sequence shown here is derived from an EMBL/GenBank/DDBJ whole genome shotgun (WGS) entry which is preliminary data.</text>
</comment>
<dbReference type="PANTHER" id="PTHR35276">
    <property type="entry name" value="S-ADENOSYL-L-METHIONINE-DEPENDENT METHYLTRANSFERASES SUPERFAMILY PROTEIN"/>
    <property type="match status" value="1"/>
</dbReference>
<dbReference type="CDD" id="cd02440">
    <property type="entry name" value="AdoMet_MTases"/>
    <property type="match status" value="1"/>
</dbReference>